<dbReference type="InterPro" id="IPR050832">
    <property type="entry name" value="Bact_Acetyltransf"/>
</dbReference>
<feature type="domain" description="N-acetyltransferase" evidence="3">
    <location>
        <begin position="28"/>
        <end position="175"/>
    </location>
</feature>
<proteinExistence type="predicted"/>
<dbReference type="PANTHER" id="PTHR43877">
    <property type="entry name" value="AMINOALKYLPHOSPHONATE N-ACETYLTRANSFERASE-RELATED-RELATED"/>
    <property type="match status" value="1"/>
</dbReference>
<sequence length="180" mass="19429">MSASQPVPDAAVRTARVADAAAVGAVQSTVWRAAYVDLLPAEAIDGFDAAMFTEVWTRSLQEPPTPQHRLLVATRGEDVVGLVAVGPTEETGRGEVLVLCVLPDERRTGHGSRLLNAAVDTLRANDFREVETWVPATDESARRFLEGAGLHADGAWRDRSVSDDGRTLREVRLLASITDE</sequence>
<accession>A0ABT6CB99</accession>
<organism evidence="4 5">
    <name type="scientific">Luteipulveratus flavus</name>
    <dbReference type="NCBI Taxonomy" id="3031728"/>
    <lineage>
        <taxon>Bacteria</taxon>
        <taxon>Bacillati</taxon>
        <taxon>Actinomycetota</taxon>
        <taxon>Actinomycetes</taxon>
        <taxon>Micrococcales</taxon>
        <taxon>Dermacoccaceae</taxon>
        <taxon>Luteipulveratus</taxon>
    </lineage>
</organism>
<dbReference type="EMBL" id="JAROAV010000033">
    <property type="protein sequence ID" value="MDF8265329.1"/>
    <property type="molecule type" value="Genomic_DNA"/>
</dbReference>
<protein>
    <submittedName>
        <fullName evidence="4">GNAT family N-acetyltransferase</fullName>
    </submittedName>
</protein>
<dbReference type="RefSeq" id="WP_277192642.1">
    <property type="nucleotide sequence ID" value="NZ_JAROAV010000033.1"/>
</dbReference>
<keyword evidence="1" id="KW-0808">Transferase</keyword>
<evidence type="ECO:0000256" key="1">
    <source>
        <dbReference type="ARBA" id="ARBA00022679"/>
    </source>
</evidence>
<dbReference type="PROSITE" id="PS51186">
    <property type="entry name" value="GNAT"/>
    <property type="match status" value="1"/>
</dbReference>
<dbReference type="Pfam" id="PF00583">
    <property type="entry name" value="Acetyltransf_1"/>
    <property type="match status" value="1"/>
</dbReference>
<evidence type="ECO:0000259" key="3">
    <source>
        <dbReference type="PROSITE" id="PS51186"/>
    </source>
</evidence>
<dbReference type="InterPro" id="IPR016181">
    <property type="entry name" value="Acyl_CoA_acyltransferase"/>
</dbReference>
<evidence type="ECO:0000313" key="4">
    <source>
        <dbReference type="EMBL" id="MDF8265329.1"/>
    </source>
</evidence>
<keyword evidence="5" id="KW-1185">Reference proteome</keyword>
<dbReference type="Proteomes" id="UP001528912">
    <property type="component" value="Unassembled WGS sequence"/>
</dbReference>
<dbReference type="Gene3D" id="3.40.630.30">
    <property type="match status" value="1"/>
</dbReference>
<comment type="caution">
    <text evidence="4">The sequence shown here is derived from an EMBL/GenBank/DDBJ whole genome shotgun (WGS) entry which is preliminary data.</text>
</comment>
<reference evidence="4 5" key="1">
    <citation type="submission" date="2023-03" db="EMBL/GenBank/DDBJ databases">
        <title>YIM 133296 draft genome.</title>
        <authorList>
            <person name="Xiong L."/>
        </authorList>
    </citation>
    <scope>NUCLEOTIDE SEQUENCE [LARGE SCALE GENOMIC DNA]</scope>
    <source>
        <strain evidence="4 5">YIM 133296</strain>
    </source>
</reference>
<dbReference type="InterPro" id="IPR000182">
    <property type="entry name" value="GNAT_dom"/>
</dbReference>
<keyword evidence="2" id="KW-0012">Acyltransferase</keyword>
<name>A0ABT6CB99_9MICO</name>
<gene>
    <name evidence="4" type="ORF">P4R38_13835</name>
</gene>
<dbReference type="SUPFAM" id="SSF55729">
    <property type="entry name" value="Acyl-CoA N-acyltransferases (Nat)"/>
    <property type="match status" value="1"/>
</dbReference>
<evidence type="ECO:0000256" key="2">
    <source>
        <dbReference type="ARBA" id="ARBA00023315"/>
    </source>
</evidence>
<dbReference type="CDD" id="cd04301">
    <property type="entry name" value="NAT_SF"/>
    <property type="match status" value="1"/>
</dbReference>
<evidence type="ECO:0000313" key="5">
    <source>
        <dbReference type="Proteomes" id="UP001528912"/>
    </source>
</evidence>